<dbReference type="Proteomes" id="UP000318590">
    <property type="component" value="Unassembled WGS sequence"/>
</dbReference>
<name>A0A547Q6C8_9RHOB</name>
<accession>A0A547Q6C8</accession>
<organism evidence="1 2">
    <name type="scientific">Palleronia caenipelagi</name>
    <dbReference type="NCBI Taxonomy" id="2489174"/>
    <lineage>
        <taxon>Bacteria</taxon>
        <taxon>Pseudomonadati</taxon>
        <taxon>Pseudomonadota</taxon>
        <taxon>Alphaproteobacteria</taxon>
        <taxon>Rhodobacterales</taxon>
        <taxon>Roseobacteraceae</taxon>
        <taxon>Palleronia</taxon>
    </lineage>
</organism>
<dbReference type="EMBL" id="VFSV01000009">
    <property type="protein sequence ID" value="TRD21920.1"/>
    <property type="molecule type" value="Genomic_DNA"/>
</dbReference>
<evidence type="ECO:0000313" key="2">
    <source>
        <dbReference type="Proteomes" id="UP000318590"/>
    </source>
</evidence>
<reference evidence="1 2" key="1">
    <citation type="submission" date="2019-06" db="EMBL/GenBank/DDBJ databases">
        <title>Paenimaribius caenipelagi gen. nov., sp. nov., isolated from a tidal flat.</title>
        <authorList>
            <person name="Yoon J.-H."/>
        </authorList>
    </citation>
    <scope>NUCLEOTIDE SEQUENCE [LARGE SCALE GENOMIC DNA]</scope>
    <source>
        <strain evidence="1 2">JBTF-M29</strain>
    </source>
</reference>
<dbReference type="AlphaFoldDB" id="A0A547Q6C8"/>
<sequence length="257" mass="28003">MTALRLPYQISNPLSGSADILDRIRSTFGADLDGIYAPSGALASQDGTRLKPLIRKVDAYGNSAPLIATGGTFFPTHYDLPTLNDVLTINQPMANLTDYSVGLLIHCSEAFLRPLDEDGNIDEDAQYTSSVINPPAISLYVRKGLHHMTFFSATPFFYEDTLTLAERTRLRITEGGWYTLQATRRADGTATLKINDRDPVSFFIGDAPLSSDPITINAANGRFAALLLTAGGLADTPARAALWEEYCQHARDFLPEG</sequence>
<dbReference type="RefSeq" id="WP_142834225.1">
    <property type="nucleotide sequence ID" value="NZ_VFSV01000009.1"/>
</dbReference>
<comment type="caution">
    <text evidence="1">The sequence shown here is derived from an EMBL/GenBank/DDBJ whole genome shotgun (WGS) entry which is preliminary data.</text>
</comment>
<proteinExistence type="predicted"/>
<evidence type="ECO:0000313" key="1">
    <source>
        <dbReference type="EMBL" id="TRD21920.1"/>
    </source>
</evidence>
<gene>
    <name evidence="1" type="ORF">FEV53_07675</name>
</gene>
<protein>
    <submittedName>
        <fullName evidence="1">Uncharacterized protein</fullName>
    </submittedName>
</protein>
<keyword evidence="2" id="KW-1185">Reference proteome</keyword>